<accession>A0A6J6GF04</accession>
<reference evidence="12" key="1">
    <citation type="submission" date="2020-05" db="EMBL/GenBank/DDBJ databases">
        <authorList>
            <person name="Chiriac C."/>
            <person name="Salcher M."/>
            <person name="Ghai R."/>
            <person name="Kavagutti S V."/>
        </authorList>
    </citation>
    <scope>NUCLEOTIDE SEQUENCE</scope>
</reference>
<evidence type="ECO:0000256" key="5">
    <source>
        <dbReference type="ARBA" id="ARBA00022475"/>
    </source>
</evidence>
<evidence type="ECO:0000259" key="11">
    <source>
        <dbReference type="Pfam" id="PF01052"/>
    </source>
</evidence>
<feature type="region of interest" description="Disordered" evidence="10">
    <location>
        <begin position="1"/>
        <end position="24"/>
    </location>
</feature>
<dbReference type="SUPFAM" id="SSF101801">
    <property type="entry name" value="Surface presentation of antigens (SPOA)"/>
    <property type="match status" value="1"/>
</dbReference>
<evidence type="ECO:0000256" key="3">
    <source>
        <dbReference type="ARBA" id="ARBA00011049"/>
    </source>
</evidence>
<keyword evidence="5" id="KW-1003">Cell membrane</keyword>
<dbReference type="Pfam" id="PF01052">
    <property type="entry name" value="FliMN_C"/>
    <property type="match status" value="1"/>
</dbReference>
<evidence type="ECO:0000313" key="12">
    <source>
        <dbReference type="EMBL" id="CAB4598399.1"/>
    </source>
</evidence>
<dbReference type="PANTHER" id="PTHR30034:SF6">
    <property type="entry name" value="YOP PROTEINS TRANSLOCATION PROTEIN Q"/>
    <property type="match status" value="1"/>
</dbReference>
<dbReference type="Gene3D" id="2.30.330.10">
    <property type="entry name" value="SpoA-like"/>
    <property type="match status" value="1"/>
</dbReference>
<dbReference type="InterPro" id="IPR001689">
    <property type="entry name" value="Flag_FliM"/>
</dbReference>
<dbReference type="PIRSF" id="PIRSF002888">
    <property type="entry name" value="FliM"/>
    <property type="match status" value="1"/>
</dbReference>
<keyword evidence="9" id="KW-0975">Bacterial flagellum</keyword>
<dbReference type="GO" id="GO:0005886">
    <property type="term" value="C:plasma membrane"/>
    <property type="evidence" value="ECO:0007669"/>
    <property type="project" value="UniProtKB-SubCell"/>
</dbReference>
<evidence type="ECO:0000256" key="1">
    <source>
        <dbReference type="ARBA" id="ARBA00004117"/>
    </source>
</evidence>
<dbReference type="PRINTS" id="PR00955">
    <property type="entry name" value="FLGMOTORFLIM"/>
</dbReference>
<dbReference type="Pfam" id="PF02154">
    <property type="entry name" value="FliM"/>
    <property type="match status" value="1"/>
</dbReference>
<keyword evidence="6" id="KW-0145">Chemotaxis</keyword>
<keyword evidence="7" id="KW-0283">Flagellar rotation</keyword>
<evidence type="ECO:0000256" key="9">
    <source>
        <dbReference type="ARBA" id="ARBA00023143"/>
    </source>
</evidence>
<keyword evidence="8" id="KW-0472">Membrane</keyword>
<dbReference type="GO" id="GO:0009425">
    <property type="term" value="C:bacterial-type flagellum basal body"/>
    <property type="evidence" value="ECO:0007669"/>
    <property type="project" value="UniProtKB-SubCell"/>
</dbReference>
<organism evidence="12">
    <name type="scientific">freshwater metagenome</name>
    <dbReference type="NCBI Taxonomy" id="449393"/>
    <lineage>
        <taxon>unclassified sequences</taxon>
        <taxon>metagenomes</taxon>
        <taxon>ecological metagenomes</taxon>
    </lineage>
</organism>
<evidence type="ECO:0000256" key="4">
    <source>
        <dbReference type="ARBA" id="ARBA00021898"/>
    </source>
</evidence>
<sequence>MSDTATTGSAQRRRRSEPKPYDFRRQSTLSREHVRTMQIVQETFARGFSTMLASQLRSVSQVTIQTIEQHSYDEYIRDLANPNLLTLLSLEPLIGAAIFQIPLEIAFCAIELLMGGSPHGENPQRPLTDLELQLIRGILDRALPELRYAMEPVVATEPKIVSQESNPQYAQIAAPTDMVIVVAFDIRIENVDGVATLCIPFSSLQPHLEALSATSLYGSQSMHNIAETRDRLHEHLGETPVSVSAQFRPIELTADEVVKLSVGDVIPLSHPLDEPLTLVVGGTPTHRARIGRKNRRLAVQIEGIVDPTAMLMPVRPLMIERGHH</sequence>
<dbReference type="NCBIfam" id="TIGR01397">
    <property type="entry name" value="fliM_switch"/>
    <property type="match status" value="1"/>
</dbReference>
<dbReference type="GO" id="GO:0003774">
    <property type="term" value="F:cytoskeletal motor activity"/>
    <property type="evidence" value="ECO:0007669"/>
    <property type="project" value="InterPro"/>
</dbReference>
<dbReference type="GO" id="GO:0071978">
    <property type="term" value="P:bacterial-type flagellum-dependent swarming motility"/>
    <property type="evidence" value="ECO:0007669"/>
    <property type="project" value="TreeGrafter"/>
</dbReference>
<dbReference type="InterPro" id="IPR028976">
    <property type="entry name" value="CheC-like_sf"/>
</dbReference>
<evidence type="ECO:0000256" key="8">
    <source>
        <dbReference type="ARBA" id="ARBA00023136"/>
    </source>
</evidence>
<protein>
    <recommendedName>
        <fullName evidence="4">Flagellar motor switch protein FliM</fullName>
    </recommendedName>
</protein>
<comment type="subcellular location">
    <subcellularLocation>
        <location evidence="1">Bacterial flagellum basal body</location>
    </subcellularLocation>
    <subcellularLocation>
        <location evidence="2">Cell membrane</location>
        <topology evidence="2">Peripheral membrane protein</topology>
    </subcellularLocation>
</comment>
<evidence type="ECO:0000256" key="7">
    <source>
        <dbReference type="ARBA" id="ARBA00022779"/>
    </source>
</evidence>
<evidence type="ECO:0000256" key="10">
    <source>
        <dbReference type="SAM" id="MobiDB-lite"/>
    </source>
</evidence>
<feature type="domain" description="Flagellar motor switch protein FliN-like C-terminal" evidence="11">
    <location>
        <begin position="235"/>
        <end position="305"/>
    </location>
</feature>
<dbReference type="GO" id="GO:0050918">
    <property type="term" value="P:positive chemotaxis"/>
    <property type="evidence" value="ECO:0007669"/>
    <property type="project" value="TreeGrafter"/>
</dbReference>
<dbReference type="InterPro" id="IPR001543">
    <property type="entry name" value="FliN-like_C"/>
</dbReference>
<evidence type="ECO:0000256" key="6">
    <source>
        <dbReference type="ARBA" id="ARBA00022500"/>
    </source>
</evidence>
<name>A0A6J6GF04_9ZZZZ</name>
<proteinExistence type="inferred from homology"/>
<comment type="similarity">
    <text evidence="3">Belongs to the FliM family.</text>
</comment>
<dbReference type="InterPro" id="IPR036429">
    <property type="entry name" value="SpoA-like_sf"/>
</dbReference>
<feature type="compositionally biased region" description="Polar residues" evidence="10">
    <location>
        <begin position="1"/>
        <end position="10"/>
    </location>
</feature>
<dbReference type="AlphaFoldDB" id="A0A6J6GF04"/>
<evidence type="ECO:0000256" key="2">
    <source>
        <dbReference type="ARBA" id="ARBA00004202"/>
    </source>
</evidence>
<dbReference type="PANTHER" id="PTHR30034">
    <property type="entry name" value="FLAGELLAR MOTOR SWITCH PROTEIN FLIM"/>
    <property type="match status" value="1"/>
</dbReference>
<dbReference type="Gene3D" id="3.40.1550.10">
    <property type="entry name" value="CheC-like"/>
    <property type="match status" value="1"/>
</dbReference>
<gene>
    <name evidence="12" type="ORF">UFOPK1493_04152</name>
</gene>
<dbReference type="CDD" id="cd17908">
    <property type="entry name" value="FliM"/>
    <property type="match status" value="1"/>
</dbReference>
<dbReference type="EMBL" id="CAEZSR010000294">
    <property type="protein sequence ID" value="CAB4598399.1"/>
    <property type="molecule type" value="Genomic_DNA"/>
</dbReference>
<dbReference type="SUPFAM" id="SSF103039">
    <property type="entry name" value="CheC-like"/>
    <property type="match status" value="1"/>
</dbReference>